<name>A0ACA9RFT0_9GLOM</name>
<feature type="non-terminal residue" evidence="1">
    <location>
        <position position="541"/>
    </location>
</feature>
<evidence type="ECO:0000313" key="1">
    <source>
        <dbReference type="EMBL" id="CAG8791235.1"/>
    </source>
</evidence>
<keyword evidence="2" id="KW-1185">Reference proteome</keyword>
<organism evidence="1 2">
    <name type="scientific">Racocetra persica</name>
    <dbReference type="NCBI Taxonomy" id="160502"/>
    <lineage>
        <taxon>Eukaryota</taxon>
        <taxon>Fungi</taxon>
        <taxon>Fungi incertae sedis</taxon>
        <taxon>Mucoromycota</taxon>
        <taxon>Glomeromycotina</taxon>
        <taxon>Glomeromycetes</taxon>
        <taxon>Diversisporales</taxon>
        <taxon>Gigasporaceae</taxon>
        <taxon>Racocetra</taxon>
    </lineage>
</organism>
<reference evidence="1" key="1">
    <citation type="submission" date="2021-06" db="EMBL/GenBank/DDBJ databases">
        <authorList>
            <person name="Kallberg Y."/>
            <person name="Tangrot J."/>
            <person name="Rosling A."/>
        </authorList>
    </citation>
    <scope>NUCLEOTIDE SEQUENCE</scope>
    <source>
        <strain evidence="1">MA461A</strain>
    </source>
</reference>
<protein>
    <submittedName>
        <fullName evidence="1">23587_t:CDS:1</fullName>
    </submittedName>
</protein>
<feature type="non-terminal residue" evidence="1">
    <location>
        <position position="1"/>
    </location>
</feature>
<proteinExistence type="predicted"/>
<accession>A0ACA9RFT0</accession>
<dbReference type="Proteomes" id="UP000789920">
    <property type="component" value="Unassembled WGS sequence"/>
</dbReference>
<sequence>YASPEAGPDPRTQAHHEGRLTKLEEIVTQQTTLLDNIELQPVQKLPIHEEGFLDLDVETAKNMFKVDGAEYAFLTWFIEVKEIGLASVILGAENEDKAMQEVFLQCLFQNYSEEEINKTIKLAVDAYRAFENEAGMTEKRAQRILNTIDNYEYLIRVKFIRDDTVISVEKTKKGFKIIDKYEPIHESKKAGGKYVRGGPNVILTKKMKLGFWLGIDEKFLVKEVSIQSDVERLDNGAFNCIAQRQKIKDCEKKMRIPDARVQDVAELEKILKQPIKLLDITHGTIFNSGKYRSGKYEEIRMVVHNGHAFPRNQHFSRDRMVKYYKGDIWKAISNALREPQAIWLIGVEYTSQTISQFVLEDGCTFRIWKKHTEIIEACKQLVNDTIDWQYQERIINKEKKLILLESLKVVDLAEQHPISGKINENIRQACVEHGHGQRECAPWFNRFGHPTHHLVQVAVNEKLHQDGITRFAQVNSFKFTSNIYSVILVWYRKYFACHSGKGCGKEKGWAPIVLLRYLFEVGILESVTIGEAIISLTKQTK</sequence>
<evidence type="ECO:0000313" key="2">
    <source>
        <dbReference type="Proteomes" id="UP000789920"/>
    </source>
</evidence>
<dbReference type="EMBL" id="CAJVQC010052149">
    <property type="protein sequence ID" value="CAG8791235.1"/>
    <property type="molecule type" value="Genomic_DNA"/>
</dbReference>
<comment type="caution">
    <text evidence="1">The sequence shown here is derived from an EMBL/GenBank/DDBJ whole genome shotgun (WGS) entry which is preliminary data.</text>
</comment>
<gene>
    <name evidence="1" type="ORF">RPERSI_LOCUS19191</name>
</gene>